<dbReference type="OrthoDB" id="5524362at2"/>
<sequence length="378" mass="39486">MMRGRHTRTRNHPRLPTPVQAPGKHRRGRHRRRRRAIHAAVMLLIALAAGVLAAGGASAATTPPRAGCTDLDIPVTSGVVTARMRATLCLPASPAADVPLQILVSGGTYNRTYWSGLGLPAYSYAARATGAGFSTLAVDRIGTGASSHPLSTLVSAGMQADALHQVIARVRSCALTGQKHTRVVLAGHSLGSMAAVVAAARHPADVDALILTGYSHRIAPSELLTSLTSMYPAALEGRLLDPGYLTTRPGVRGSLFHSAGEVAPAVVAAEEATKDVASAAELPDAVLAGLSRDMSRRITAPVLEANGEKDSWACTAVDCTNADALHAAERGYFTVPLTTYVQPRAGHSLALARDGGAFTDFASIWLRHVLAEGSRSRS</sequence>
<keyword evidence="1 4" id="KW-0378">Hydrolase</keyword>
<dbReference type="PANTHER" id="PTHR43798">
    <property type="entry name" value="MONOACYLGLYCEROL LIPASE"/>
    <property type="match status" value="1"/>
</dbReference>
<dbReference type="Proteomes" id="UP000215223">
    <property type="component" value="Unassembled WGS sequence"/>
</dbReference>
<evidence type="ECO:0000256" key="2">
    <source>
        <dbReference type="SAM" id="MobiDB-lite"/>
    </source>
</evidence>
<protein>
    <submittedName>
        <fullName evidence="4">Alpha/beta hydrolase</fullName>
    </submittedName>
</protein>
<accession>A0A229RCE6</accession>
<dbReference type="GO" id="GO:0016020">
    <property type="term" value="C:membrane"/>
    <property type="evidence" value="ECO:0007669"/>
    <property type="project" value="TreeGrafter"/>
</dbReference>
<feature type="region of interest" description="Disordered" evidence="2">
    <location>
        <begin position="1"/>
        <end position="33"/>
    </location>
</feature>
<evidence type="ECO:0000256" key="1">
    <source>
        <dbReference type="ARBA" id="ARBA00022801"/>
    </source>
</evidence>
<organism evidence="4 5">
    <name type="scientific">Amycolatopsis thailandensis</name>
    <dbReference type="NCBI Taxonomy" id="589330"/>
    <lineage>
        <taxon>Bacteria</taxon>
        <taxon>Bacillati</taxon>
        <taxon>Actinomycetota</taxon>
        <taxon>Actinomycetes</taxon>
        <taxon>Pseudonocardiales</taxon>
        <taxon>Pseudonocardiaceae</taxon>
        <taxon>Amycolatopsis</taxon>
    </lineage>
</organism>
<dbReference type="Pfam" id="PF12697">
    <property type="entry name" value="Abhydrolase_6"/>
    <property type="match status" value="1"/>
</dbReference>
<dbReference type="Gene3D" id="3.40.50.1820">
    <property type="entry name" value="alpha/beta hydrolase"/>
    <property type="match status" value="1"/>
</dbReference>
<dbReference type="AlphaFoldDB" id="A0A229RCE6"/>
<dbReference type="SUPFAM" id="SSF53474">
    <property type="entry name" value="alpha/beta-Hydrolases"/>
    <property type="match status" value="1"/>
</dbReference>
<gene>
    <name evidence="4" type="ORF">CFP71_40595</name>
</gene>
<evidence type="ECO:0000313" key="5">
    <source>
        <dbReference type="Proteomes" id="UP000215223"/>
    </source>
</evidence>
<dbReference type="InterPro" id="IPR029058">
    <property type="entry name" value="AB_hydrolase_fold"/>
</dbReference>
<feature type="compositionally biased region" description="Basic residues" evidence="2">
    <location>
        <begin position="23"/>
        <end position="33"/>
    </location>
</feature>
<dbReference type="EMBL" id="NMQT01000190">
    <property type="protein sequence ID" value="OXM44255.1"/>
    <property type="molecule type" value="Genomic_DNA"/>
</dbReference>
<feature type="domain" description="AB hydrolase-1" evidence="3">
    <location>
        <begin position="102"/>
        <end position="351"/>
    </location>
</feature>
<evidence type="ECO:0000313" key="4">
    <source>
        <dbReference type="EMBL" id="OXM44255.1"/>
    </source>
</evidence>
<reference evidence="4 5" key="1">
    <citation type="submission" date="2017-07" db="EMBL/GenBank/DDBJ databases">
        <title>Amycolatopsis thailandensis Genome sequencing and assembly.</title>
        <authorList>
            <person name="Kaur N."/>
            <person name="Mayilraj S."/>
        </authorList>
    </citation>
    <scope>NUCLEOTIDE SEQUENCE [LARGE SCALE GENOMIC DNA]</scope>
    <source>
        <strain evidence="4 5">JCM 16380</strain>
    </source>
</reference>
<evidence type="ECO:0000259" key="3">
    <source>
        <dbReference type="Pfam" id="PF12697"/>
    </source>
</evidence>
<dbReference type="InterPro" id="IPR000073">
    <property type="entry name" value="AB_hydrolase_1"/>
</dbReference>
<name>A0A229RCE6_9PSEU</name>
<keyword evidence="5" id="KW-1185">Reference proteome</keyword>
<proteinExistence type="predicted"/>
<feature type="compositionally biased region" description="Basic residues" evidence="2">
    <location>
        <begin position="1"/>
        <end position="13"/>
    </location>
</feature>
<dbReference type="PANTHER" id="PTHR43798:SF31">
    <property type="entry name" value="AB HYDROLASE SUPERFAMILY PROTEIN YCLE"/>
    <property type="match status" value="1"/>
</dbReference>
<dbReference type="InterPro" id="IPR050266">
    <property type="entry name" value="AB_hydrolase_sf"/>
</dbReference>
<dbReference type="GO" id="GO:0016787">
    <property type="term" value="F:hydrolase activity"/>
    <property type="evidence" value="ECO:0007669"/>
    <property type="project" value="UniProtKB-KW"/>
</dbReference>
<comment type="caution">
    <text evidence="4">The sequence shown here is derived from an EMBL/GenBank/DDBJ whole genome shotgun (WGS) entry which is preliminary data.</text>
</comment>